<accession>A0AA46Y926</accession>
<feature type="transmembrane region" description="Helical" evidence="1">
    <location>
        <begin position="6"/>
        <end position="31"/>
    </location>
</feature>
<dbReference type="AlphaFoldDB" id="A0AA46Y926"/>
<dbReference type="Proteomes" id="UP001164392">
    <property type="component" value="Chromosome"/>
</dbReference>
<name>A0AA46Y926_9XANT</name>
<reference evidence="2" key="1">
    <citation type="submission" date="2022-06" db="EMBL/GenBank/DDBJ databases">
        <title>Dynamics of rice microbiomes reveals core vertical transmitted seed endophytes.</title>
        <authorList>
            <person name="Liao K."/>
            <person name="Zhang X."/>
        </authorList>
    </citation>
    <scope>NUCLEOTIDE SEQUENCE</scope>
    <source>
        <strain evidence="2">JR3-14</strain>
    </source>
</reference>
<dbReference type="RefSeq" id="WP_267085649.1">
    <property type="nucleotide sequence ID" value="NZ_CP099534.1"/>
</dbReference>
<sequence length="114" mass="12093">MDPVAVNYLLLTALFQFPILAMSAVGLGLLATRGPGRPRTLGLWGLGVLVLVVVLTTGMSLLPAWLMSRAANATESNLWMVMSEAIVALLTAVSALLLVLALWFALPARRAPSH</sequence>
<keyword evidence="1" id="KW-1133">Transmembrane helix</keyword>
<evidence type="ECO:0000313" key="2">
    <source>
        <dbReference type="EMBL" id="UYK89216.1"/>
    </source>
</evidence>
<evidence type="ECO:0000313" key="3">
    <source>
        <dbReference type="Proteomes" id="UP001164392"/>
    </source>
</evidence>
<proteinExistence type="predicted"/>
<feature type="transmembrane region" description="Helical" evidence="1">
    <location>
        <begin position="43"/>
        <end position="66"/>
    </location>
</feature>
<organism evidence="2 3">
    <name type="scientific">Xanthomonas sacchari</name>
    <dbReference type="NCBI Taxonomy" id="56458"/>
    <lineage>
        <taxon>Bacteria</taxon>
        <taxon>Pseudomonadati</taxon>
        <taxon>Pseudomonadota</taxon>
        <taxon>Gammaproteobacteria</taxon>
        <taxon>Lysobacterales</taxon>
        <taxon>Lysobacteraceae</taxon>
        <taxon>Xanthomonas</taxon>
    </lineage>
</organism>
<keyword evidence="1" id="KW-0812">Transmembrane</keyword>
<protein>
    <submittedName>
        <fullName evidence="2">Uncharacterized protein</fullName>
    </submittedName>
</protein>
<keyword evidence="1" id="KW-0472">Membrane</keyword>
<dbReference type="EMBL" id="CP099534">
    <property type="protein sequence ID" value="UYK89216.1"/>
    <property type="molecule type" value="Genomic_DNA"/>
</dbReference>
<gene>
    <name evidence="2" type="ORF">NG824_01785</name>
</gene>
<evidence type="ECO:0000256" key="1">
    <source>
        <dbReference type="SAM" id="Phobius"/>
    </source>
</evidence>
<feature type="transmembrane region" description="Helical" evidence="1">
    <location>
        <begin position="86"/>
        <end position="106"/>
    </location>
</feature>